<organism evidence="1 2">
    <name type="scientific">Psophocarpus tetragonolobus</name>
    <name type="common">Winged bean</name>
    <name type="synonym">Dolichos tetragonolobus</name>
    <dbReference type="NCBI Taxonomy" id="3891"/>
    <lineage>
        <taxon>Eukaryota</taxon>
        <taxon>Viridiplantae</taxon>
        <taxon>Streptophyta</taxon>
        <taxon>Embryophyta</taxon>
        <taxon>Tracheophyta</taxon>
        <taxon>Spermatophyta</taxon>
        <taxon>Magnoliopsida</taxon>
        <taxon>eudicotyledons</taxon>
        <taxon>Gunneridae</taxon>
        <taxon>Pentapetalae</taxon>
        <taxon>rosids</taxon>
        <taxon>fabids</taxon>
        <taxon>Fabales</taxon>
        <taxon>Fabaceae</taxon>
        <taxon>Papilionoideae</taxon>
        <taxon>50 kb inversion clade</taxon>
        <taxon>NPAAA clade</taxon>
        <taxon>indigoferoid/millettioid clade</taxon>
        <taxon>Phaseoleae</taxon>
        <taxon>Psophocarpus</taxon>
    </lineage>
</organism>
<comment type="caution">
    <text evidence="1">The sequence shown here is derived from an EMBL/GenBank/DDBJ whole genome shotgun (WGS) entry which is preliminary data.</text>
</comment>
<dbReference type="EMBL" id="JAYMYS010000002">
    <property type="protein sequence ID" value="KAK7405128.1"/>
    <property type="molecule type" value="Genomic_DNA"/>
</dbReference>
<evidence type="ECO:0000313" key="2">
    <source>
        <dbReference type="Proteomes" id="UP001386955"/>
    </source>
</evidence>
<name>A0AAN9XRG7_PSOTE</name>
<dbReference type="Proteomes" id="UP001386955">
    <property type="component" value="Unassembled WGS sequence"/>
</dbReference>
<sequence length="169" mass="19283">MYYEKLAPYMQDIYSITAKAVKGDEEPVALQAIEFVMRRLIFWKNMLEATSSQGLENLPNMSSCSNALGPDFAKYMLEFYKFLEMDLQNFEEYQFQSMAKGTDSGEFVVHSNSLEGVRVCHEGPIQNLRPFSKPNSCKAKIAPSPHFNQPVLANTRGNQGTFFFFFLSD</sequence>
<keyword evidence="2" id="KW-1185">Reference proteome</keyword>
<dbReference type="Gene3D" id="1.25.10.10">
    <property type="entry name" value="Leucine-rich Repeat Variant"/>
    <property type="match status" value="1"/>
</dbReference>
<proteinExistence type="predicted"/>
<evidence type="ECO:0000313" key="1">
    <source>
        <dbReference type="EMBL" id="KAK7405128.1"/>
    </source>
</evidence>
<dbReference type="InterPro" id="IPR011989">
    <property type="entry name" value="ARM-like"/>
</dbReference>
<dbReference type="AlphaFoldDB" id="A0AAN9XRG7"/>
<gene>
    <name evidence="1" type="ORF">VNO78_06326</name>
</gene>
<protein>
    <submittedName>
        <fullName evidence="1">Uncharacterized protein</fullName>
    </submittedName>
</protein>
<accession>A0AAN9XRG7</accession>
<reference evidence="1 2" key="1">
    <citation type="submission" date="2024-01" db="EMBL/GenBank/DDBJ databases">
        <title>The genomes of 5 underutilized Papilionoideae crops provide insights into root nodulation and disease resistanc.</title>
        <authorList>
            <person name="Jiang F."/>
        </authorList>
    </citation>
    <scope>NUCLEOTIDE SEQUENCE [LARGE SCALE GENOMIC DNA]</scope>
    <source>
        <strain evidence="1">DUOXIRENSHENG_FW03</strain>
        <tissue evidence="1">Leaves</tissue>
    </source>
</reference>